<dbReference type="STRING" id="872970.SAMN04488134_101508"/>
<keyword evidence="5 6" id="KW-0472">Membrane</keyword>
<feature type="transmembrane region" description="Helical" evidence="6">
    <location>
        <begin position="603"/>
        <end position="627"/>
    </location>
</feature>
<keyword evidence="3 6" id="KW-0812">Transmembrane</keyword>
<evidence type="ECO:0000313" key="8">
    <source>
        <dbReference type="EMBL" id="SEN62792.1"/>
    </source>
</evidence>
<evidence type="ECO:0000256" key="4">
    <source>
        <dbReference type="ARBA" id="ARBA00022989"/>
    </source>
</evidence>
<dbReference type="GO" id="GO:0005886">
    <property type="term" value="C:plasma membrane"/>
    <property type="evidence" value="ECO:0007669"/>
    <property type="project" value="UniProtKB-SubCell"/>
</dbReference>
<keyword evidence="2" id="KW-1003">Cell membrane</keyword>
<dbReference type="InterPro" id="IPR003838">
    <property type="entry name" value="ABC3_permease_C"/>
</dbReference>
<feature type="transmembrane region" description="Helical" evidence="6">
    <location>
        <begin position="779"/>
        <end position="802"/>
    </location>
</feature>
<dbReference type="Pfam" id="PF02687">
    <property type="entry name" value="FtsX"/>
    <property type="match status" value="1"/>
</dbReference>
<proteinExistence type="predicted"/>
<keyword evidence="4 6" id="KW-1133">Transmembrane helix</keyword>
<evidence type="ECO:0000256" key="5">
    <source>
        <dbReference type="ARBA" id="ARBA00023136"/>
    </source>
</evidence>
<reference evidence="8 9" key="1">
    <citation type="submission" date="2016-10" db="EMBL/GenBank/DDBJ databases">
        <authorList>
            <person name="de Groot N.N."/>
        </authorList>
    </citation>
    <scope>NUCLEOTIDE SEQUENCE [LARGE SCALE GENOMIC DNA]</scope>
    <source>
        <strain evidence="8 9">CGMCC 1.10434</strain>
    </source>
</reference>
<organism evidence="8 9">
    <name type="scientific">Amphibacillus marinus</name>
    <dbReference type="NCBI Taxonomy" id="872970"/>
    <lineage>
        <taxon>Bacteria</taxon>
        <taxon>Bacillati</taxon>
        <taxon>Bacillota</taxon>
        <taxon>Bacilli</taxon>
        <taxon>Bacillales</taxon>
        <taxon>Bacillaceae</taxon>
        <taxon>Amphibacillus</taxon>
    </lineage>
</organism>
<evidence type="ECO:0000256" key="1">
    <source>
        <dbReference type="ARBA" id="ARBA00004651"/>
    </source>
</evidence>
<comment type="subcellular location">
    <subcellularLocation>
        <location evidence="1">Cell membrane</location>
        <topology evidence="1">Multi-pass membrane protein</topology>
    </subcellularLocation>
</comment>
<keyword evidence="9" id="KW-1185">Reference proteome</keyword>
<accession>A0A1H8I398</accession>
<gene>
    <name evidence="8" type="ORF">SAMN04488134_101508</name>
</gene>
<feature type="transmembrane region" description="Helical" evidence="6">
    <location>
        <begin position="695"/>
        <end position="715"/>
    </location>
</feature>
<evidence type="ECO:0000259" key="7">
    <source>
        <dbReference type="Pfam" id="PF02687"/>
    </source>
</evidence>
<evidence type="ECO:0000313" key="9">
    <source>
        <dbReference type="Proteomes" id="UP000199300"/>
    </source>
</evidence>
<evidence type="ECO:0000256" key="2">
    <source>
        <dbReference type="ARBA" id="ARBA00022475"/>
    </source>
</evidence>
<protein>
    <submittedName>
        <fullName evidence="8">Predicted PurR-regulated permease PerM</fullName>
    </submittedName>
</protein>
<dbReference type="AlphaFoldDB" id="A0A1H8I398"/>
<dbReference type="EMBL" id="FODJ01000001">
    <property type="protein sequence ID" value="SEN62792.1"/>
    <property type="molecule type" value="Genomic_DNA"/>
</dbReference>
<dbReference type="CDD" id="cd06174">
    <property type="entry name" value="MFS"/>
    <property type="match status" value="1"/>
</dbReference>
<name>A0A1H8I398_9BACI</name>
<feature type="domain" description="ABC3 transporter permease C-terminal" evidence="7">
    <location>
        <begin position="701"/>
        <end position="802"/>
    </location>
</feature>
<feature type="transmembrane region" description="Helical" evidence="6">
    <location>
        <begin position="648"/>
        <end position="675"/>
    </location>
</feature>
<feature type="transmembrane region" description="Helical" evidence="6">
    <location>
        <begin position="750"/>
        <end position="773"/>
    </location>
</feature>
<sequence>MLVISTVSYTLATLAEANEQVTQDISDFARGSYDILIRPPDARTDLESNLNIIEENYLGLGAGGISINQWNSIKENPNVEIAAPVASIGMFTARERTFMVWKEPQESLYYEVDYMTNDGVHTYKDLNRKYMYDFGDGLIYPSSAEVTYDYVGYDIASFSFPISYHQVVAIDPEQEGKLTNFDFTPLTEVVSDQMEYENGQYSIPIMSLENVTIPVTVQLLIDRLEAVSDNELEAWNSQFIEGNPFLTYEKDFEEYKRIIETNIAPKREMNEVIYELEPDETQSPFKQTLLVVDEQTNNLESNTDPYSVGGAFYYHSQRIGYRLEPVKYEITEDDTLAVRQTGSDDIYGAPTYRNFTEVIFYELLEEADIPVNNEDYLGFIENGTFSIEENAETLASAPLGIYGRELPHLAYNSNEKLYPSAVPGSFINTPAHGLISIENAEKAKGEAPIDAIRVKVSGITGYDKVAAERIRSLAEAWEAEGFTVDIVAGASLQDLEVDVEGIGIVIQSFTTLGAADTVLSSWNVLQMALTVLYALVALTFVIFTFFNMLVDRQKAEALLAKLGWSNKLIRSLRYKEWSTILGVPAIVVILGFLIYGLGYSVWLPFYISIVISFGCVILYVFLDLTKLNQFNYRIMNKPLKKVVLQNVWFYKFSILAAGVQSLLITILTCFLPFFLIENVTSTTQTRIGAYVHGEIEGIFILVIVLLYILSLVTVYQSIRRLMERRQAEIKLFEYLGWAKKAIRRYFLAEISLWAGICSVIGWGISLGLISLLINLTSTIILLGAVGLIFILMLTLGISAQALRKYSRE</sequence>
<feature type="transmembrane region" description="Helical" evidence="6">
    <location>
        <begin position="577"/>
        <end position="597"/>
    </location>
</feature>
<dbReference type="Proteomes" id="UP000199300">
    <property type="component" value="Unassembled WGS sequence"/>
</dbReference>
<evidence type="ECO:0000256" key="6">
    <source>
        <dbReference type="SAM" id="Phobius"/>
    </source>
</evidence>
<evidence type="ECO:0000256" key="3">
    <source>
        <dbReference type="ARBA" id="ARBA00022692"/>
    </source>
</evidence>
<feature type="transmembrane region" description="Helical" evidence="6">
    <location>
        <begin position="527"/>
        <end position="550"/>
    </location>
</feature>